<comment type="caution">
    <text evidence="2">The sequence shown here is derived from an EMBL/GenBank/DDBJ whole genome shotgun (WGS) entry which is preliminary data.</text>
</comment>
<dbReference type="EMBL" id="JAAIUW010000011">
    <property type="protein sequence ID" value="KAF7810435.1"/>
    <property type="molecule type" value="Genomic_DNA"/>
</dbReference>
<name>A0A834SX28_9FABA</name>
<dbReference type="AlphaFoldDB" id="A0A834SX28"/>
<protein>
    <submittedName>
        <fullName evidence="2">Uncharacterized protein</fullName>
    </submittedName>
</protein>
<reference evidence="2" key="1">
    <citation type="submission" date="2020-09" db="EMBL/GenBank/DDBJ databases">
        <title>Genome-Enabled Discovery of Anthraquinone Biosynthesis in Senna tora.</title>
        <authorList>
            <person name="Kang S.-H."/>
            <person name="Pandey R.P."/>
            <person name="Lee C.-M."/>
            <person name="Sim J.-S."/>
            <person name="Jeong J.-T."/>
            <person name="Choi B.-S."/>
            <person name="Jung M."/>
            <person name="Ginzburg D."/>
            <person name="Zhao K."/>
            <person name="Won S.Y."/>
            <person name="Oh T.-J."/>
            <person name="Yu Y."/>
            <person name="Kim N.-H."/>
            <person name="Lee O.R."/>
            <person name="Lee T.-H."/>
            <person name="Bashyal P."/>
            <person name="Kim T.-S."/>
            <person name="Lee W.-H."/>
            <person name="Kawkins C."/>
            <person name="Kim C.-K."/>
            <person name="Kim J.S."/>
            <person name="Ahn B.O."/>
            <person name="Rhee S.Y."/>
            <person name="Sohng J.K."/>
        </authorList>
    </citation>
    <scope>NUCLEOTIDE SEQUENCE</scope>
    <source>
        <tissue evidence="2">Leaf</tissue>
    </source>
</reference>
<evidence type="ECO:0000256" key="1">
    <source>
        <dbReference type="SAM" id="MobiDB-lite"/>
    </source>
</evidence>
<feature type="region of interest" description="Disordered" evidence="1">
    <location>
        <begin position="1"/>
        <end position="21"/>
    </location>
</feature>
<evidence type="ECO:0000313" key="3">
    <source>
        <dbReference type="Proteomes" id="UP000634136"/>
    </source>
</evidence>
<proteinExistence type="predicted"/>
<gene>
    <name evidence="2" type="ORF">G2W53_037178</name>
</gene>
<evidence type="ECO:0000313" key="2">
    <source>
        <dbReference type="EMBL" id="KAF7810435.1"/>
    </source>
</evidence>
<accession>A0A834SX28</accession>
<sequence>MERTSVGVSFHTPPEYRRGKE</sequence>
<dbReference type="Proteomes" id="UP000634136">
    <property type="component" value="Unassembled WGS sequence"/>
</dbReference>
<organism evidence="2 3">
    <name type="scientific">Senna tora</name>
    <dbReference type="NCBI Taxonomy" id="362788"/>
    <lineage>
        <taxon>Eukaryota</taxon>
        <taxon>Viridiplantae</taxon>
        <taxon>Streptophyta</taxon>
        <taxon>Embryophyta</taxon>
        <taxon>Tracheophyta</taxon>
        <taxon>Spermatophyta</taxon>
        <taxon>Magnoliopsida</taxon>
        <taxon>eudicotyledons</taxon>
        <taxon>Gunneridae</taxon>
        <taxon>Pentapetalae</taxon>
        <taxon>rosids</taxon>
        <taxon>fabids</taxon>
        <taxon>Fabales</taxon>
        <taxon>Fabaceae</taxon>
        <taxon>Caesalpinioideae</taxon>
        <taxon>Cassia clade</taxon>
        <taxon>Senna</taxon>
    </lineage>
</organism>
<keyword evidence="3" id="KW-1185">Reference proteome</keyword>